<evidence type="ECO:0000256" key="4">
    <source>
        <dbReference type="ARBA" id="ARBA00032089"/>
    </source>
</evidence>
<dbReference type="Gene3D" id="2.40.10.340">
    <property type="entry name" value="Rod shape-determining protein MreC, domain 1"/>
    <property type="match status" value="1"/>
</dbReference>
<dbReference type="Gene3D" id="2.40.10.350">
    <property type="entry name" value="Rod shape-determining protein MreC, domain 2"/>
    <property type="match status" value="1"/>
</dbReference>
<dbReference type="Pfam" id="PF04085">
    <property type="entry name" value="MreC"/>
    <property type="match status" value="1"/>
</dbReference>
<keyword evidence="3" id="KW-0133">Cell shape</keyword>
<organism evidence="7 8">
    <name type="scientific">Candidatus Doudnabacteria bacterium RIFCSPHIGHO2_01_FULL_49_9</name>
    <dbReference type="NCBI Taxonomy" id="1817827"/>
    <lineage>
        <taxon>Bacteria</taxon>
        <taxon>Candidatus Doudnaibacteriota</taxon>
    </lineage>
</organism>
<accession>A0A1F5P3B9</accession>
<reference evidence="7 8" key="1">
    <citation type="journal article" date="2016" name="Nat. Commun.">
        <title>Thousands of microbial genomes shed light on interconnected biogeochemical processes in an aquifer system.</title>
        <authorList>
            <person name="Anantharaman K."/>
            <person name="Brown C.T."/>
            <person name="Hug L.A."/>
            <person name="Sharon I."/>
            <person name="Castelle C.J."/>
            <person name="Probst A.J."/>
            <person name="Thomas B.C."/>
            <person name="Singh A."/>
            <person name="Wilkins M.J."/>
            <person name="Karaoz U."/>
            <person name="Brodie E.L."/>
            <person name="Williams K.H."/>
            <person name="Hubbard S.S."/>
            <person name="Banfield J.F."/>
        </authorList>
    </citation>
    <scope>NUCLEOTIDE SEQUENCE [LARGE SCALE GENOMIC DNA]</scope>
</reference>
<comment type="similarity">
    <text evidence="1">Belongs to the MreC family.</text>
</comment>
<protein>
    <recommendedName>
        <fullName evidence="2">Cell shape-determining protein MreC</fullName>
    </recommendedName>
    <alternativeName>
        <fullName evidence="4">Cell shape protein MreC</fullName>
    </alternativeName>
</protein>
<dbReference type="PIRSF" id="PIRSF038471">
    <property type="entry name" value="MreC"/>
    <property type="match status" value="1"/>
</dbReference>
<dbReference type="Proteomes" id="UP000176339">
    <property type="component" value="Unassembled WGS sequence"/>
</dbReference>
<dbReference type="PANTHER" id="PTHR34138:SF1">
    <property type="entry name" value="CELL SHAPE-DETERMINING PROTEIN MREC"/>
    <property type="match status" value="1"/>
</dbReference>
<evidence type="ECO:0000313" key="7">
    <source>
        <dbReference type="EMBL" id="OGE84334.1"/>
    </source>
</evidence>
<dbReference type="EMBL" id="MFEN01000017">
    <property type="protein sequence ID" value="OGE84334.1"/>
    <property type="molecule type" value="Genomic_DNA"/>
</dbReference>
<evidence type="ECO:0000259" key="6">
    <source>
        <dbReference type="Pfam" id="PF04085"/>
    </source>
</evidence>
<dbReference type="GO" id="GO:0005886">
    <property type="term" value="C:plasma membrane"/>
    <property type="evidence" value="ECO:0007669"/>
    <property type="project" value="TreeGrafter"/>
</dbReference>
<name>A0A1F5P3B9_9BACT</name>
<feature type="coiled-coil region" evidence="5">
    <location>
        <begin position="62"/>
        <end position="89"/>
    </location>
</feature>
<evidence type="ECO:0000313" key="8">
    <source>
        <dbReference type="Proteomes" id="UP000176339"/>
    </source>
</evidence>
<evidence type="ECO:0000256" key="2">
    <source>
        <dbReference type="ARBA" id="ARBA00013855"/>
    </source>
</evidence>
<sequence length="264" mass="28255">MGNNIFSLAIAFGILLALVVLNGFGALSPILDAGRVGVSFTLWPLEGVLRWLRDLGLAFFAVRDLVNQNDLLTRQIELLNADLARFEKAADENRVLREALGFQSDSALDLAAAEILSFDYLNFSQNIRLNRGRSQGIKTGDNVIAPGSILVGIVTEVTERSCVVELLTSSGQAANARTSSGLAAGIVRGEHGLGLILDQVSLSETLKIGDRVLTSGLGGKFLPNLYIGSVAEIQTRTTDLFQTATVVPGADLRDLQFVFIVKSP</sequence>
<dbReference type="InterPro" id="IPR042177">
    <property type="entry name" value="Cell/Rod_1"/>
</dbReference>
<comment type="caution">
    <text evidence="7">The sequence shown here is derived from an EMBL/GenBank/DDBJ whole genome shotgun (WGS) entry which is preliminary data.</text>
</comment>
<gene>
    <name evidence="7" type="ORF">A2846_03820</name>
</gene>
<dbReference type="InterPro" id="IPR007221">
    <property type="entry name" value="MreC"/>
</dbReference>
<dbReference type="GO" id="GO:0008360">
    <property type="term" value="P:regulation of cell shape"/>
    <property type="evidence" value="ECO:0007669"/>
    <property type="project" value="UniProtKB-KW"/>
</dbReference>
<keyword evidence="5" id="KW-0175">Coiled coil</keyword>
<evidence type="ECO:0000256" key="1">
    <source>
        <dbReference type="ARBA" id="ARBA00009369"/>
    </source>
</evidence>
<evidence type="ECO:0000256" key="3">
    <source>
        <dbReference type="ARBA" id="ARBA00022960"/>
    </source>
</evidence>
<evidence type="ECO:0000256" key="5">
    <source>
        <dbReference type="SAM" id="Coils"/>
    </source>
</evidence>
<dbReference type="InterPro" id="IPR055342">
    <property type="entry name" value="MreC_beta-barrel_core"/>
</dbReference>
<dbReference type="PANTHER" id="PTHR34138">
    <property type="entry name" value="CELL SHAPE-DETERMINING PROTEIN MREC"/>
    <property type="match status" value="1"/>
</dbReference>
<proteinExistence type="inferred from homology"/>
<dbReference type="NCBIfam" id="TIGR00219">
    <property type="entry name" value="mreC"/>
    <property type="match status" value="1"/>
</dbReference>
<dbReference type="InterPro" id="IPR042175">
    <property type="entry name" value="Cell/Rod_MreC_2"/>
</dbReference>
<dbReference type="AlphaFoldDB" id="A0A1F5P3B9"/>
<feature type="domain" description="Rod shape-determining protein MreC beta-barrel core" evidence="6">
    <location>
        <begin position="117"/>
        <end position="262"/>
    </location>
</feature>